<evidence type="ECO:0000256" key="1">
    <source>
        <dbReference type="ARBA" id="ARBA00004191"/>
    </source>
</evidence>
<dbReference type="AlphaFoldDB" id="A0A2C9UJU1"/>
<dbReference type="InterPro" id="IPR006626">
    <property type="entry name" value="PbH1"/>
</dbReference>
<dbReference type="Proteomes" id="UP000091857">
    <property type="component" value="Chromosome 14"/>
</dbReference>
<keyword evidence="5 9" id="KW-0378">Hydrolase</keyword>
<dbReference type="InterPro" id="IPR000743">
    <property type="entry name" value="Glyco_hydro_28"/>
</dbReference>
<dbReference type="EMBL" id="CM004400">
    <property type="protein sequence ID" value="OAY31212.1"/>
    <property type="molecule type" value="Genomic_DNA"/>
</dbReference>
<gene>
    <name evidence="11" type="ORF">MANES_14G093300v8</name>
</gene>
<dbReference type="GO" id="GO:0071555">
    <property type="term" value="P:cell wall organization"/>
    <property type="evidence" value="ECO:0007669"/>
    <property type="project" value="UniProtKB-KW"/>
</dbReference>
<keyword evidence="4" id="KW-0964">Secreted</keyword>
<evidence type="ECO:0000256" key="9">
    <source>
        <dbReference type="RuleBase" id="RU361169"/>
    </source>
</evidence>
<feature type="active site" evidence="8">
    <location>
        <position position="257"/>
    </location>
</feature>
<reference evidence="12" key="1">
    <citation type="journal article" date="2016" name="Nat. Biotechnol.">
        <title>Sequencing wild and cultivated cassava and related species reveals extensive interspecific hybridization and genetic diversity.</title>
        <authorList>
            <person name="Bredeson J.V."/>
            <person name="Lyons J.B."/>
            <person name="Prochnik S.E."/>
            <person name="Wu G.A."/>
            <person name="Ha C.M."/>
            <person name="Edsinger-Gonzales E."/>
            <person name="Grimwood J."/>
            <person name="Schmutz J."/>
            <person name="Rabbi I.Y."/>
            <person name="Egesi C."/>
            <person name="Nauluvula P."/>
            <person name="Lebot V."/>
            <person name="Ndunguru J."/>
            <person name="Mkamilo G."/>
            <person name="Bart R.S."/>
            <person name="Setter T.L."/>
            <person name="Gleadow R.M."/>
            <person name="Kulakow P."/>
            <person name="Ferguson M.E."/>
            <person name="Rounsley S."/>
            <person name="Rokhsar D.S."/>
        </authorList>
    </citation>
    <scope>NUCLEOTIDE SEQUENCE [LARGE SCALE GENOMIC DNA]</scope>
    <source>
        <strain evidence="12">cv. AM560-2</strain>
    </source>
</reference>
<protein>
    <submittedName>
        <fullName evidence="11">Uncharacterized protein</fullName>
    </submittedName>
</protein>
<dbReference type="OMA" id="HYHITEC"/>
<dbReference type="PROSITE" id="PS00502">
    <property type="entry name" value="POLYGALACTURONASE"/>
    <property type="match status" value="1"/>
</dbReference>
<dbReference type="PANTHER" id="PTHR31375">
    <property type="match status" value="1"/>
</dbReference>
<dbReference type="InterPro" id="IPR012334">
    <property type="entry name" value="Pectin_lyas_fold"/>
</dbReference>
<dbReference type="SUPFAM" id="SSF51126">
    <property type="entry name" value="Pectin lyase-like"/>
    <property type="match status" value="1"/>
</dbReference>
<evidence type="ECO:0000256" key="7">
    <source>
        <dbReference type="ARBA" id="ARBA00023316"/>
    </source>
</evidence>
<accession>A0A2C9UJU1</accession>
<keyword evidence="12" id="KW-1185">Reference proteome</keyword>
<dbReference type="FunFam" id="2.160.20.10:FF:000004">
    <property type="entry name" value="Pectin lyase-like superfamily protein"/>
    <property type="match status" value="1"/>
</dbReference>
<evidence type="ECO:0000256" key="10">
    <source>
        <dbReference type="SAM" id="SignalP"/>
    </source>
</evidence>
<sequence>MAISSLISYAKTLLVFSLAFISHAQEVHCRGLSDTPIASATKIFDVTKYGAIGDGKTDSAKVFTNVWNEACKKNADPAKVLVPKGTFLTSPVVFQGPCKSSNSIIVEVQGTVVATTNLSQYEDYWFLFEKINGVTLTGGGIFDGQGPKIWKCKENNDCTKLPSSIKFQSVTNGVISEITSVNSKFFHYHITECNHFTAKNLKIIAPDESPNTDGIHISSTNRVTVTKSTIRTGDDCISIGDGVTDGTFSEIFCGPGHGISIGSLGKYENEDDVNRILVTNCTLSNTQNGVRIKTWGGSPPSKASGITFEDIIMNNVKNPIIIDQNYGDISKPSQVKVSDIQYKKIRGTSVSKVAVSLLCSPSVPCEGIELNDIDLIYADAKLPNSSSVSASCENAEVTIAAANLQGCAN</sequence>
<dbReference type="Gene3D" id="2.160.20.10">
    <property type="entry name" value="Single-stranded right-handed beta-helix, Pectin lyase-like"/>
    <property type="match status" value="1"/>
</dbReference>
<evidence type="ECO:0000256" key="2">
    <source>
        <dbReference type="ARBA" id="ARBA00008834"/>
    </source>
</evidence>
<comment type="caution">
    <text evidence="11">The sequence shown here is derived from an EMBL/GenBank/DDBJ whole genome shotgun (WGS) entry which is preliminary data.</text>
</comment>
<evidence type="ECO:0000313" key="11">
    <source>
        <dbReference type="EMBL" id="OAY31212.1"/>
    </source>
</evidence>
<keyword evidence="6 9" id="KW-0326">Glycosidase</keyword>
<feature type="signal peptide" evidence="10">
    <location>
        <begin position="1"/>
        <end position="29"/>
    </location>
</feature>
<dbReference type="Pfam" id="PF00295">
    <property type="entry name" value="Glyco_hydro_28"/>
    <property type="match status" value="1"/>
</dbReference>
<evidence type="ECO:0000256" key="8">
    <source>
        <dbReference type="PROSITE-ProRule" id="PRU10052"/>
    </source>
</evidence>
<feature type="chain" id="PRO_5012067415" evidence="10">
    <location>
        <begin position="30"/>
        <end position="409"/>
    </location>
</feature>
<comment type="similarity">
    <text evidence="2 9">Belongs to the glycosyl hydrolase 28 family.</text>
</comment>
<dbReference type="GO" id="GO:0005975">
    <property type="term" value="P:carbohydrate metabolic process"/>
    <property type="evidence" value="ECO:0007669"/>
    <property type="project" value="InterPro"/>
</dbReference>
<organism evidence="11 12">
    <name type="scientific">Manihot esculenta</name>
    <name type="common">Cassava</name>
    <name type="synonym">Jatropha manihot</name>
    <dbReference type="NCBI Taxonomy" id="3983"/>
    <lineage>
        <taxon>Eukaryota</taxon>
        <taxon>Viridiplantae</taxon>
        <taxon>Streptophyta</taxon>
        <taxon>Embryophyta</taxon>
        <taxon>Tracheophyta</taxon>
        <taxon>Spermatophyta</taxon>
        <taxon>Magnoliopsida</taxon>
        <taxon>eudicotyledons</taxon>
        <taxon>Gunneridae</taxon>
        <taxon>Pentapetalae</taxon>
        <taxon>rosids</taxon>
        <taxon>fabids</taxon>
        <taxon>Malpighiales</taxon>
        <taxon>Euphorbiaceae</taxon>
        <taxon>Crotonoideae</taxon>
        <taxon>Manihoteae</taxon>
        <taxon>Manihot</taxon>
    </lineage>
</organism>
<keyword evidence="10" id="KW-0732">Signal</keyword>
<comment type="subcellular location">
    <subcellularLocation>
        <location evidence="1">Secreted</location>
        <location evidence="1">Cell wall</location>
    </subcellularLocation>
</comment>
<proteinExistence type="inferred from homology"/>
<keyword evidence="7" id="KW-0961">Cell wall biogenesis/degradation</keyword>
<dbReference type="SMART" id="SM00710">
    <property type="entry name" value="PbH1"/>
    <property type="match status" value="5"/>
</dbReference>
<keyword evidence="3" id="KW-0134">Cell wall</keyword>
<dbReference type="Gramene" id="Manes.14G093300.1.v8.1">
    <property type="protein sequence ID" value="Manes.14G093300.1.v8.1.CDS"/>
    <property type="gene ID" value="Manes.14G093300.v8.1"/>
</dbReference>
<evidence type="ECO:0000256" key="5">
    <source>
        <dbReference type="ARBA" id="ARBA00022801"/>
    </source>
</evidence>
<dbReference type="GO" id="GO:0004650">
    <property type="term" value="F:polygalacturonase activity"/>
    <property type="evidence" value="ECO:0007669"/>
    <property type="project" value="InterPro"/>
</dbReference>
<name>A0A2C9UJU1_MANES</name>
<evidence type="ECO:0000256" key="4">
    <source>
        <dbReference type="ARBA" id="ARBA00022525"/>
    </source>
</evidence>
<evidence type="ECO:0000256" key="3">
    <source>
        <dbReference type="ARBA" id="ARBA00022512"/>
    </source>
</evidence>
<evidence type="ECO:0000313" key="12">
    <source>
        <dbReference type="Proteomes" id="UP000091857"/>
    </source>
</evidence>
<dbReference type="InterPro" id="IPR011050">
    <property type="entry name" value="Pectin_lyase_fold/virulence"/>
</dbReference>
<evidence type="ECO:0000256" key="6">
    <source>
        <dbReference type="ARBA" id="ARBA00023295"/>
    </source>
</evidence>